<accession>A0ABT1WFG6</accession>
<organism evidence="1 2">
    <name type="scientific">Limnobacter humi</name>
    <dbReference type="NCBI Taxonomy" id="1778671"/>
    <lineage>
        <taxon>Bacteria</taxon>
        <taxon>Pseudomonadati</taxon>
        <taxon>Pseudomonadota</taxon>
        <taxon>Betaproteobacteria</taxon>
        <taxon>Burkholderiales</taxon>
        <taxon>Burkholderiaceae</taxon>
        <taxon>Limnobacter</taxon>
    </lineage>
</organism>
<proteinExistence type="predicted"/>
<protein>
    <submittedName>
        <fullName evidence="1">Uncharacterized protein</fullName>
    </submittedName>
</protein>
<keyword evidence="2" id="KW-1185">Reference proteome</keyword>
<evidence type="ECO:0000313" key="2">
    <source>
        <dbReference type="Proteomes" id="UP001204142"/>
    </source>
</evidence>
<dbReference type="RefSeq" id="WP_256763557.1">
    <property type="nucleotide sequence ID" value="NZ_JANIGO010000002.1"/>
</dbReference>
<name>A0ABT1WFG6_9BURK</name>
<sequence length="170" mass="19598">MGFENVVPTLEEIEQYDLPFRHYIDDSNYPMTLTADRSRAIYMSGVGLTCNPAFGDPDDVLSIYFGSQGFEVILKRREYADLIETEGGVETLKKKRYFPAILSIWSLNNSSYGAPDLYKKYLETPDQHTKELADHSLNEFIQVMKESITVYELDKIYRFNKCQGIVTFGF</sequence>
<comment type="caution">
    <text evidence="1">The sequence shown here is derived from an EMBL/GenBank/DDBJ whole genome shotgun (WGS) entry which is preliminary data.</text>
</comment>
<evidence type="ECO:0000313" key="1">
    <source>
        <dbReference type="EMBL" id="MCQ8895791.1"/>
    </source>
</evidence>
<reference evidence="1 2" key="1">
    <citation type="submission" date="2022-07" db="EMBL/GenBank/DDBJ databases">
        <authorList>
            <person name="Xamxidin M."/>
            <person name="Wu M."/>
        </authorList>
    </citation>
    <scope>NUCLEOTIDE SEQUENCE [LARGE SCALE GENOMIC DNA]</scope>
    <source>
        <strain evidence="1 2">NBRC 111650</strain>
    </source>
</reference>
<gene>
    <name evidence="1" type="ORF">NQT62_04980</name>
</gene>
<dbReference type="Proteomes" id="UP001204142">
    <property type="component" value="Unassembled WGS sequence"/>
</dbReference>
<dbReference type="EMBL" id="JANIGO010000002">
    <property type="protein sequence ID" value="MCQ8895791.1"/>
    <property type="molecule type" value="Genomic_DNA"/>
</dbReference>